<dbReference type="OrthoDB" id="434144at2759"/>
<dbReference type="InterPro" id="IPR011063">
    <property type="entry name" value="TilS/TtcA_N"/>
</dbReference>
<dbReference type="NCBIfam" id="TIGR02432">
    <property type="entry name" value="lysidine_TilS_N"/>
    <property type="match status" value="1"/>
</dbReference>
<dbReference type="InterPro" id="IPR014729">
    <property type="entry name" value="Rossmann-like_a/b/a_fold"/>
</dbReference>
<dbReference type="AlphaFoldDB" id="A0A4P9XNH6"/>
<protein>
    <recommendedName>
        <fullName evidence="1">tRNA(Ile)-lysidine synthetase</fullName>
        <ecNumber evidence="1">6.3.4.19</ecNumber>
    </recommendedName>
</protein>
<keyword evidence="4" id="KW-0547">Nucleotide-binding</keyword>
<evidence type="ECO:0000256" key="2">
    <source>
        <dbReference type="ARBA" id="ARBA00022598"/>
    </source>
</evidence>
<accession>A0A4P9XNH6</accession>
<name>A0A4P9XNH6_9FUNG</name>
<feature type="domain" description="tRNA(Ile)-lysidine/2-thiocytidine synthase N-terminal" evidence="7">
    <location>
        <begin position="25"/>
        <end position="225"/>
    </location>
</feature>
<reference evidence="9" key="1">
    <citation type="journal article" date="2018" name="Nat. Microbiol.">
        <title>Leveraging single-cell genomics to expand the fungal tree of life.</title>
        <authorList>
            <person name="Ahrendt S.R."/>
            <person name="Quandt C.A."/>
            <person name="Ciobanu D."/>
            <person name="Clum A."/>
            <person name="Salamov A."/>
            <person name="Andreopoulos B."/>
            <person name="Cheng J.F."/>
            <person name="Woyke T."/>
            <person name="Pelin A."/>
            <person name="Henrissat B."/>
            <person name="Reynolds N.K."/>
            <person name="Benny G.L."/>
            <person name="Smith M.E."/>
            <person name="James T.Y."/>
            <person name="Grigoriev I.V."/>
        </authorList>
    </citation>
    <scope>NUCLEOTIDE SEQUENCE [LARGE SCALE GENOMIC DNA]</scope>
    <source>
        <strain evidence="9">RSA 1356</strain>
    </source>
</reference>
<organism evidence="8 9">
    <name type="scientific">Thamnocephalis sphaerospora</name>
    <dbReference type="NCBI Taxonomy" id="78915"/>
    <lineage>
        <taxon>Eukaryota</taxon>
        <taxon>Fungi</taxon>
        <taxon>Fungi incertae sedis</taxon>
        <taxon>Zoopagomycota</taxon>
        <taxon>Zoopagomycotina</taxon>
        <taxon>Zoopagomycetes</taxon>
        <taxon>Zoopagales</taxon>
        <taxon>Sigmoideomycetaceae</taxon>
        <taxon>Thamnocephalis</taxon>
    </lineage>
</organism>
<proteinExistence type="inferred from homology"/>
<gene>
    <name evidence="8" type="ORF">THASP1DRAFT_30692</name>
</gene>
<dbReference type="GO" id="GO:0005524">
    <property type="term" value="F:ATP binding"/>
    <property type="evidence" value="ECO:0007669"/>
    <property type="project" value="UniProtKB-KW"/>
</dbReference>
<keyword evidence="3" id="KW-0819">tRNA processing</keyword>
<dbReference type="EC" id="6.3.4.19" evidence="1"/>
<dbReference type="PANTHER" id="PTHR43033:SF1">
    <property type="entry name" value="TRNA(ILE)-LYSIDINE SYNTHASE-RELATED"/>
    <property type="match status" value="1"/>
</dbReference>
<dbReference type="Proteomes" id="UP000271241">
    <property type="component" value="Unassembled WGS sequence"/>
</dbReference>
<evidence type="ECO:0000256" key="3">
    <source>
        <dbReference type="ARBA" id="ARBA00022694"/>
    </source>
</evidence>
<evidence type="ECO:0000256" key="1">
    <source>
        <dbReference type="ARBA" id="ARBA00013267"/>
    </source>
</evidence>
<dbReference type="Gene3D" id="3.40.50.620">
    <property type="entry name" value="HUPs"/>
    <property type="match status" value="1"/>
</dbReference>
<dbReference type="InterPro" id="IPR012094">
    <property type="entry name" value="tRNA_Ile_lys_synt"/>
</dbReference>
<evidence type="ECO:0000313" key="9">
    <source>
        <dbReference type="Proteomes" id="UP000271241"/>
    </source>
</evidence>
<dbReference type="InterPro" id="IPR012795">
    <property type="entry name" value="tRNA_Ile_lys_synt_N"/>
</dbReference>
<dbReference type="STRING" id="78915.A0A4P9XNH6"/>
<dbReference type="GO" id="GO:0008033">
    <property type="term" value="P:tRNA processing"/>
    <property type="evidence" value="ECO:0007669"/>
    <property type="project" value="UniProtKB-KW"/>
</dbReference>
<keyword evidence="9" id="KW-1185">Reference proteome</keyword>
<dbReference type="CDD" id="cd01992">
    <property type="entry name" value="TilS_N"/>
    <property type="match status" value="1"/>
</dbReference>
<dbReference type="EMBL" id="KZ992711">
    <property type="protein sequence ID" value="RKP07496.1"/>
    <property type="molecule type" value="Genomic_DNA"/>
</dbReference>
<keyword evidence="5" id="KW-0067">ATP-binding</keyword>
<comment type="catalytic activity">
    <reaction evidence="6">
        <text>cytidine(34) in tRNA(Ile2) + L-lysine + ATP = lysidine(34) in tRNA(Ile2) + AMP + diphosphate + H(+)</text>
        <dbReference type="Rhea" id="RHEA:43744"/>
        <dbReference type="Rhea" id="RHEA-COMP:10625"/>
        <dbReference type="Rhea" id="RHEA-COMP:10670"/>
        <dbReference type="ChEBI" id="CHEBI:15378"/>
        <dbReference type="ChEBI" id="CHEBI:30616"/>
        <dbReference type="ChEBI" id="CHEBI:32551"/>
        <dbReference type="ChEBI" id="CHEBI:33019"/>
        <dbReference type="ChEBI" id="CHEBI:82748"/>
        <dbReference type="ChEBI" id="CHEBI:83665"/>
        <dbReference type="ChEBI" id="CHEBI:456215"/>
        <dbReference type="EC" id="6.3.4.19"/>
    </reaction>
</comment>
<evidence type="ECO:0000256" key="5">
    <source>
        <dbReference type="ARBA" id="ARBA00022840"/>
    </source>
</evidence>
<evidence type="ECO:0000313" key="8">
    <source>
        <dbReference type="EMBL" id="RKP07496.1"/>
    </source>
</evidence>
<sequence>MSTPVLREEFCALLRKLCVPLRGSVGVAVSGGADSMALCHLLAATLGPERVHAFTVDHRLRKESTEEAQRVAAVARAMGVQHTLLTIQWPDQRPPTLALLETLARHERYALLARACRAAEARWLFVGHHADDRQETAIFRLARASGVYGLAGLSAVAGWPFPYDPEAMAAATEVARVVRKHQLGLLRPLLDVPKHRLEATCRNADVRWFEDPSNRSSAHQRNVIRMALQAVRQRSNEQAQRKAAGDPAAPLAAIDSSPLSFTRLQTFCDHMMAHRMVIDEQASAFAASHTRFESATGVAYLTLAASGSDVSDFFQLPRPVRHRVLAMLHQRVRAAEHPPRLDHLQRIEATLREPQVGQMAKPVVHAGLYLLPTRDRATTANMSLTWLIARQPLTHAEQTNNCITLAEWSHKQDHPAQYCNSKAADDTNAISTAHECSVTENSVEMAVVWDKRLRVRLAWSLAAVTQARLGWPAGPLQLVVRAFNPMHDTAAINGQLTTATALAKQSLAATGKDPQQQQKSKWQQFCRLPVPVRATQPVLVLVPATHSSYGTAMCNCPEQIVAVPTVGLILVPWLNHASSLHIAGQSWN</sequence>
<dbReference type="Pfam" id="PF01171">
    <property type="entry name" value="ATP_bind_3"/>
    <property type="match status" value="1"/>
</dbReference>
<evidence type="ECO:0000256" key="4">
    <source>
        <dbReference type="ARBA" id="ARBA00022741"/>
    </source>
</evidence>
<evidence type="ECO:0000256" key="6">
    <source>
        <dbReference type="ARBA" id="ARBA00048539"/>
    </source>
</evidence>
<dbReference type="PANTHER" id="PTHR43033">
    <property type="entry name" value="TRNA(ILE)-LYSIDINE SYNTHASE-RELATED"/>
    <property type="match status" value="1"/>
</dbReference>
<dbReference type="SUPFAM" id="SSF52402">
    <property type="entry name" value="Adenine nucleotide alpha hydrolases-like"/>
    <property type="match status" value="1"/>
</dbReference>
<keyword evidence="2" id="KW-0436">Ligase</keyword>
<dbReference type="HAMAP" id="MF_01161">
    <property type="entry name" value="tRNA_Ile_lys_synt"/>
    <property type="match status" value="1"/>
</dbReference>
<evidence type="ECO:0000259" key="7">
    <source>
        <dbReference type="Pfam" id="PF01171"/>
    </source>
</evidence>
<dbReference type="GO" id="GO:0032267">
    <property type="term" value="F:tRNA(Ile)-lysidine synthase activity"/>
    <property type="evidence" value="ECO:0007669"/>
    <property type="project" value="UniProtKB-EC"/>
</dbReference>